<dbReference type="RefSeq" id="XP_013896066.1">
    <property type="nucleotide sequence ID" value="XM_014040612.1"/>
</dbReference>
<dbReference type="KEGG" id="mng:MNEG_10915"/>
<feature type="non-terminal residue" evidence="1">
    <location>
        <position position="120"/>
    </location>
</feature>
<gene>
    <name evidence="1" type="ORF">MNEG_10915</name>
</gene>
<name>A0A0D2M791_9CHLO</name>
<protein>
    <submittedName>
        <fullName evidence="1">Uncharacterized protein</fullName>
    </submittedName>
</protein>
<keyword evidence="2" id="KW-1185">Reference proteome</keyword>
<proteinExistence type="predicted"/>
<dbReference type="AlphaFoldDB" id="A0A0D2M791"/>
<evidence type="ECO:0000313" key="2">
    <source>
        <dbReference type="Proteomes" id="UP000054498"/>
    </source>
</evidence>
<accession>A0A0D2M791</accession>
<dbReference type="GeneID" id="25728125"/>
<organism evidence="1 2">
    <name type="scientific">Monoraphidium neglectum</name>
    <dbReference type="NCBI Taxonomy" id="145388"/>
    <lineage>
        <taxon>Eukaryota</taxon>
        <taxon>Viridiplantae</taxon>
        <taxon>Chlorophyta</taxon>
        <taxon>core chlorophytes</taxon>
        <taxon>Chlorophyceae</taxon>
        <taxon>CS clade</taxon>
        <taxon>Sphaeropleales</taxon>
        <taxon>Selenastraceae</taxon>
        <taxon>Monoraphidium</taxon>
    </lineage>
</organism>
<evidence type="ECO:0000313" key="1">
    <source>
        <dbReference type="EMBL" id="KIY97046.1"/>
    </source>
</evidence>
<dbReference type="EMBL" id="KK102732">
    <property type="protein sequence ID" value="KIY97046.1"/>
    <property type="molecule type" value="Genomic_DNA"/>
</dbReference>
<sequence>MVDQVRYLESLQGQSLPCRLALLAEDSWQLPLGKEDRAEQQATADLVGTAVSRAEATAAAVVTPYADGMAATAHEPSLSGATSCQLRLLGGVPSRTIQLKMWDLMVDPTLLQRGSKHDII</sequence>
<reference evidence="1 2" key="1">
    <citation type="journal article" date="2013" name="BMC Genomics">
        <title>Reconstruction of the lipid metabolism for the microalga Monoraphidium neglectum from its genome sequence reveals characteristics suitable for biofuel production.</title>
        <authorList>
            <person name="Bogen C."/>
            <person name="Al-Dilaimi A."/>
            <person name="Albersmeier A."/>
            <person name="Wichmann J."/>
            <person name="Grundmann M."/>
            <person name="Rupp O."/>
            <person name="Lauersen K.J."/>
            <person name="Blifernez-Klassen O."/>
            <person name="Kalinowski J."/>
            <person name="Goesmann A."/>
            <person name="Mussgnug J.H."/>
            <person name="Kruse O."/>
        </authorList>
    </citation>
    <scope>NUCLEOTIDE SEQUENCE [LARGE SCALE GENOMIC DNA]</scope>
    <source>
        <strain evidence="1 2">SAG 48.87</strain>
    </source>
</reference>
<dbReference type="Proteomes" id="UP000054498">
    <property type="component" value="Unassembled WGS sequence"/>
</dbReference>